<evidence type="ECO:0000256" key="3">
    <source>
        <dbReference type="ARBA" id="ARBA00022824"/>
    </source>
</evidence>
<dbReference type="PANTHER" id="PTHR12154">
    <property type="entry name" value="GLYCOSYL TRANSFERASE-RELATED"/>
    <property type="match status" value="1"/>
</dbReference>
<evidence type="ECO:0000313" key="7">
    <source>
        <dbReference type="Proteomes" id="UP001597073"/>
    </source>
</evidence>
<keyword evidence="7" id="KW-1185">Reference proteome</keyword>
<gene>
    <name evidence="6" type="ORF">ACFQZI_18665</name>
</gene>
<dbReference type="Proteomes" id="UP001597073">
    <property type="component" value="Unassembled WGS sequence"/>
</dbReference>
<dbReference type="Gene3D" id="3.40.50.2000">
    <property type="entry name" value="Glycogen Phosphorylase B"/>
    <property type="match status" value="1"/>
</dbReference>
<accession>A0ABW2ZL40</accession>
<dbReference type="RefSeq" id="WP_377145208.1">
    <property type="nucleotide sequence ID" value="NZ_JBHTIA010000013.1"/>
</dbReference>
<dbReference type="PANTHER" id="PTHR12154:SF4">
    <property type="entry name" value="UDP-N-ACETYLGLUCOSAMINE TRANSFERASE SUBUNIT ALG14 HOMOLOG"/>
    <property type="match status" value="1"/>
</dbReference>
<reference evidence="7" key="1">
    <citation type="journal article" date="2019" name="Int. J. Syst. Evol. Microbiol.">
        <title>The Global Catalogue of Microorganisms (GCM) 10K type strain sequencing project: providing services to taxonomists for standard genome sequencing and annotation.</title>
        <authorList>
            <consortium name="The Broad Institute Genomics Platform"/>
            <consortium name="The Broad Institute Genome Sequencing Center for Infectious Disease"/>
            <person name="Wu L."/>
            <person name="Ma J."/>
        </authorList>
    </citation>
    <scope>NUCLEOTIDE SEQUENCE [LARGE SCALE GENOMIC DNA]</scope>
    <source>
        <strain evidence="7">CCUG 60742</strain>
    </source>
</reference>
<name>A0ABW2ZL40_9SPHI</name>
<evidence type="ECO:0000256" key="4">
    <source>
        <dbReference type="ARBA" id="ARBA00022989"/>
    </source>
</evidence>
<dbReference type="InterPro" id="IPR013969">
    <property type="entry name" value="Oligosacch_biosynth_Alg14"/>
</dbReference>
<evidence type="ECO:0000313" key="6">
    <source>
        <dbReference type="EMBL" id="MFD0766887.1"/>
    </source>
</evidence>
<sequence length="147" mass="16045">MKILAVASKGGHWVQLLRLIPAFSGHEVIYISTNQDLAETVKGAEFYCVDDGNRDSKLSLLGTFFQLIKLIRKIKPSVIITTGAAPGLMAIIAGKFLGAKTIWVDSIANVDKVSMSGSIASRFANRVYTQWPHLANSKFMFDGNILS</sequence>
<keyword evidence="2" id="KW-0812">Transmembrane</keyword>
<dbReference type="SUPFAM" id="SSF53756">
    <property type="entry name" value="UDP-Glycosyltransferase/glycogen phosphorylase"/>
    <property type="match status" value="1"/>
</dbReference>
<comment type="caution">
    <text evidence="6">The sequence shown here is derived from an EMBL/GenBank/DDBJ whole genome shotgun (WGS) entry which is preliminary data.</text>
</comment>
<proteinExistence type="predicted"/>
<comment type="subcellular location">
    <subcellularLocation>
        <location evidence="1">Endoplasmic reticulum membrane</location>
        <topology evidence="1">Single-pass membrane protein</topology>
    </subcellularLocation>
</comment>
<organism evidence="6 7">
    <name type="scientific">Mucilaginibacter lutimaris</name>
    <dbReference type="NCBI Taxonomy" id="931629"/>
    <lineage>
        <taxon>Bacteria</taxon>
        <taxon>Pseudomonadati</taxon>
        <taxon>Bacteroidota</taxon>
        <taxon>Sphingobacteriia</taxon>
        <taxon>Sphingobacteriales</taxon>
        <taxon>Sphingobacteriaceae</taxon>
        <taxon>Mucilaginibacter</taxon>
    </lineage>
</organism>
<dbReference type="Pfam" id="PF08660">
    <property type="entry name" value="Alg14"/>
    <property type="match status" value="1"/>
</dbReference>
<dbReference type="EMBL" id="JBHTIA010000013">
    <property type="protein sequence ID" value="MFD0766887.1"/>
    <property type="molecule type" value="Genomic_DNA"/>
</dbReference>
<keyword evidence="5" id="KW-0472">Membrane</keyword>
<evidence type="ECO:0000256" key="5">
    <source>
        <dbReference type="ARBA" id="ARBA00023136"/>
    </source>
</evidence>
<protein>
    <submittedName>
        <fullName evidence="6">Glycosyltransferase</fullName>
    </submittedName>
</protein>
<evidence type="ECO:0000256" key="1">
    <source>
        <dbReference type="ARBA" id="ARBA00004389"/>
    </source>
</evidence>
<keyword evidence="3" id="KW-0256">Endoplasmic reticulum</keyword>
<evidence type="ECO:0000256" key="2">
    <source>
        <dbReference type="ARBA" id="ARBA00022692"/>
    </source>
</evidence>
<keyword evidence="4" id="KW-1133">Transmembrane helix</keyword>